<dbReference type="InterPro" id="IPR007730">
    <property type="entry name" value="SPOR-like_dom"/>
</dbReference>
<name>A0A6M1T2H0_9BACT</name>
<dbReference type="Pfam" id="PF05036">
    <property type="entry name" value="SPOR"/>
    <property type="match status" value="1"/>
</dbReference>
<evidence type="ECO:0000259" key="2">
    <source>
        <dbReference type="PROSITE" id="PS51724"/>
    </source>
</evidence>
<dbReference type="PROSITE" id="PS51724">
    <property type="entry name" value="SPOR"/>
    <property type="match status" value="1"/>
</dbReference>
<feature type="domain" description="SPOR" evidence="2">
    <location>
        <begin position="962"/>
        <end position="1043"/>
    </location>
</feature>
<dbReference type="Gene3D" id="3.30.70.1070">
    <property type="entry name" value="Sporulation related repeat"/>
    <property type="match status" value="1"/>
</dbReference>
<reference evidence="3 4" key="1">
    <citation type="submission" date="2020-02" db="EMBL/GenBank/DDBJ databases">
        <title>Balneolaceae bacterium YR4-1, complete genome.</title>
        <authorList>
            <person name="Li Y."/>
            <person name="Wu S."/>
        </authorList>
    </citation>
    <scope>NUCLEOTIDE SEQUENCE [LARGE SCALE GENOMIC DNA]</scope>
    <source>
        <strain evidence="3 4">YR4-1</strain>
    </source>
</reference>
<evidence type="ECO:0000313" key="3">
    <source>
        <dbReference type="EMBL" id="NGP76957.1"/>
    </source>
</evidence>
<dbReference type="EMBL" id="JAALLT010000003">
    <property type="protein sequence ID" value="NGP76957.1"/>
    <property type="molecule type" value="Genomic_DNA"/>
</dbReference>
<keyword evidence="4" id="KW-1185">Reference proteome</keyword>
<feature type="region of interest" description="Disordered" evidence="1">
    <location>
        <begin position="853"/>
        <end position="876"/>
    </location>
</feature>
<evidence type="ECO:0000256" key="1">
    <source>
        <dbReference type="SAM" id="MobiDB-lite"/>
    </source>
</evidence>
<sequence length="1130" mass="129163">MEHSPSSSKLHELPTEQEVFLSFNYRNLFEKVIIAYYEDGKYYLPLSEIFNTLKIPYEVNTSRLTMNGSYLEPENSYRFDFANYTVSLDSRGSFSYTSSQMLVKEMDFYVELEVLSEVFNLNFTVDLNNLLLQLQTPEVLPIVREQERAERRRKAELQEVQQNFYPLEYDRDRDLLGGGFLDYSLSANLNESINFYTYNFDLGTEVLGGDLQGSAFGSYSEDYSNFTTNNLRWRYVMRNNRNLTQIFAGQTNSDGLINRNFTGIRLTNEPIEPRFLYDSYEIEGRVEAGSEVELYYNNNLYDYKRVTDTGQYRFLAPLTYGTSRLRLRIYGPDGSITEREERIQIPFSFLPKGEFSYHLNAGRLNNAIFGSGSESNIVQGDFAYGISSWLTQKAGIEYFNEFSDQTPLIYSSTSARVLDEYLFNLDIAPNAFYRISGNVVYPNSASWGINYTYFTGRGIYNPLGYESEVSGNVFVPFRLSEIPFNLRVTGNYAVKEPLDNSTYTIDLNSRINRLNLRLSYRDREFGRFNLSPGTNSSLAASATYLVSRKPEIPWYLQNTFISGSLEYNPGLSTFEEAELQASRSVFDKGRLQASFSRNFLGNFSYINVGLTIDFNSFRSTSTARNIRRESSFTQNIRGSVGFDDFNNDVVLSNRQQVGRSATSLRLYVDSNNSGSFDEGDDVINDEAVRIGKAGVTTSSKNGILRFSQLQAYHRVNMEINESAIKNPLLIPQIDQFSIVTDPNQYKPINIPFYVSGVIEGRVRRLNTNGEQTAPGIRLYLRSEDGDFEREIQTFSDGSFYAYEVPPGNYSLQVDSTQLQFLDARTEPEILSFEVESLAEGDFVEDLRINIVPKTATSSPDTSKTDPETTQENPITEKQDLFYQIQMASYATASFTLQAVEWAEELFPEAFYIRYNPNANLYGVRTAVMTDKKRALQKYAQFKESRFNEPAIVVSRDSAGSSRNLYPGYAVLFGTLKTQAKAEDYAQQVAQITGYESEIEFIESDTIYSVRSKTFENRDDAVAVAQDLYRRSISSESKFSLVRVGENEISGLRFEYAIEVTGLSGNTVREYQNLIRDRRIIPESTRMEITDSTIRIEGISSWSRTVQTKRQLDRLLKEGMPVIFLKQYNAE</sequence>
<accession>A0A6M1T2H0</accession>
<dbReference type="InterPro" id="IPR036680">
    <property type="entry name" value="SPOR-like_sf"/>
</dbReference>
<proteinExistence type="predicted"/>
<comment type="caution">
    <text evidence="3">The sequence shown here is derived from an EMBL/GenBank/DDBJ whole genome shotgun (WGS) entry which is preliminary data.</text>
</comment>
<dbReference type="SUPFAM" id="SSF110997">
    <property type="entry name" value="Sporulation related repeat"/>
    <property type="match status" value="1"/>
</dbReference>
<dbReference type="AlphaFoldDB" id="A0A6M1T2H0"/>
<protein>
    <recommendedName>
        <fullName evidence="2">SPOR domain-containing protein</fullName>
    </recommendedName>
</protein>
<gene>
    <name evidence="3" type="ORF">G3570_09955</name>
</gene>
<feature type="compositionally biased region" description="Polar residues" evidence="1">
    <location>
        <begin position="854"/>
        <end position="873"/>
    </location>
</feature>
<evidence type="ECO:0000313" key="4">
    <source>
        <dbReference type="Proteomes" id="UP000473278"/>
    </source>
</evidence>
<dbReference type="Proteomes" id="UP000473278">
    <property type="component" value="Unassembled WGS sequence"/>
</dbReference>
<dbReference type="GO" id="GO:0042834">
    <property type="term" value="F:peptidoglycan binding"/>
    <property type="evidence" value="ECO:0007669"/>
    <property type="project" value="InterPro"/>
</dbReference>
<organism evidence="3 4">
    <name type="scientific">Halalkalibaculum roseum</name>
    <dbReference type="NCBI Taxonomy" id="2709311"/>
    <lineage>
        <taxon>Bacteria</taxon>
        <taxon>Pseudomonadati</taxon>
        <taxon>Balneolota</taxon>
        <taxon>Balneolia</taxon>
        <taxon>Balneolales</taxon>
        <taxon>Balneolaceae</taxon>
        <taxon>Halalkalibaculum</taxon>
    </lineage>
</organism>